<evidence type="ECO:0000313" key="1">
    <source>
        <dbReference type="EMBL" id="VAV86389.1"/>
    </source>
</evidence>
<organism evidence="1">
    <name type="scientific">hydrothermal vent metagenome</name>
    <dbReference type="NCBI Taxonomy" id="652676"/>
    <lineage>
        <taxon>unclassified sequences</taxon>
        <taxon>metagenomes</taxon>
        <taxon>ecological metagenomes</taxon>
    </lineage>
</organism>
<gene>
    <name evidence="1" type="ORF">MNBD_ALPHA02-1600</name>
</gene>
<name>A0A3B0R215_9ZZZZ</name>
<dbReference type="EMBL" id="UOED01000003">
    <property type="protein sequence ID" value="VAV86389.1"/>
    <property type="molecule type" value="Genomic_DNA"/>
</dbReference>
<proteinExistence type="predicted"/>
<sequence length="362" mass="42001">MKLIRLCIMSLIFLLPTNLQAMEHSKPLMLQDDYYKEYWEQYFLFEDGSFVTSQFLIANLPWPVGKHHGIMIATVVTPDGKRTIIKNGRGPDEWGFDKEKFDLFIHVHRLKSDGNKHEIRIGRKDGNWTNTNVTSPEIPRYLQRYDKKKIYMESSFYMPFVEGQGQWSILDEATQNIVTGGGKVQGFGTHVIFNGRTEKLLKNWLRVFGLQAEGNDQPVPFLSSIKRSDGSEDTILTLRDSDNDITEFSNITLKYKDIKKGNNHSTYPMVIEVTARNDTASLIGTIRFTRKIDHFNINEHMNFFERNFAISRASVANYRYIADYDLSYVTEKGTTKLTGKALSEYKDILPPKKKKSKRRKRR</sequence>
<dbReference type="AlphaFoldDB" id="A0A3B0R215"/>
<evidence type="ECO:0008006" key="2">
    <source>
        <dbReference type="Google" id="ProtNLM"/>
    </source>
</evidence>
<protein>
    <recommendedName>
        <fullName evidence="2">AttH domain-containing protein</fullName>
    </recommendedName>
</protein>
<accession>A0A3B0R215</accession>
<reference evidence="1" key="1">
    <citation type="submission" date="2018-06" db="EMBL/GenBank/DDBJ databases">
        <authorList>
            <person name="Zhirakovskaya E."/>
        </authorList>
    </citation>
    <scope>NUCLEOTIDE SEQUENCE</scope>
</reference>